<dbReference type="InterPro" id="IPR006527">
    <property type="entry name" value="F-box-assoc_dom_typ1"/>
</dbReference>
<dbReference type="Pfam" id="PF00646">
    <property type="entry name" value="F-box"/>
    <property type="match status" value="1"/>
</dbReference>
<dbReference type="InterPro" id="IPR050796">
    <property type="entry name" value="SCF_F-box_component"/>
</dbReference>
<keyword evidence="4" id="KW-1185">Reference proteome</keyword>
<dbReference type="PANTHER" id="PTHR31672">
    <property type="entry name" value="BNACNNG10540D PROTEIN"/>
    <property type="match status" value="1"/>
</dbReference>
<proteinExistence type="predicted"/>
<dbReference type="Gene3D" id="1.20.1280.50">
    <property type="match status" value="1"/>
</dbReference>
<dbReference type="Proteomes" id="UP001237642">
    <property type="component" value="Unassembled WGS sequence"/>
</dbReference>
<reference evidence="3" key="2">
    <citation type="submission" date="2023-05" db="EMBL/GenBank/DDBJ databases">
        <authorList>
            <person name="Schelkunov M.I."/>
        </authorList>
    </citation>
    <scope>NUCLEOTIDE SEQUENCE</scope>
    <source>
        <strain evidence="3">Hsosn_3</strain>
        <tissue evidence="3">Leaf</tissue>
    </source>
</reference>
<evidence type="ECO:0000313" key="4">
    <source>
        <dbReference type="Proteomes" id="UP001237642"/>
    </source>
</evidence>
<dbReference type="SUPFAM" id="SSF81383">
    <property type="entry name" value="F-box domain"/>
    <property type="match status" value="1"/>
</dbReference>
<name>A0AAD8GY20_9APIA</name>
<dbReference type="CDD" id="cd22157">
    <property type="entry name" value="F-box_AtFBW1-like"/>
    <property type="match status" value="1"/>
</dbReference>
<protein>
    <recommendedName>
        <fullName evidence="2">F-box domain-containing protein</fullName>
    </recommendedName>
</protein>
<accession>A0AAD8GY20</accession>
<dbReference type="InterPro" id="IPR017451">
    <property type="entry name" value="F-box-assoc_interact_dom"/>
</dbReference>
<dbReference type="SMART" id="SM00256">
    <property type="entry name" value="FBOX"/>
    <property type="match status" value="1"/>
</dbReference>
<dbReference type="InterPro" id="IPR036047">
    <property type="entry name" value="F-box-like_dom_sf"/>
</dbReference>
<dbReference type="InterPro" id="IPR001810">
    <property type="entry name" value="F-box_dom"/>
</dbReference>
<dbReference type="AlphaFoldDB" id="A0AAD8GY20"/>
<organism evidence="3 4">
    <name type="scientific">Heracleum sosnowskyi</name>
    <dbReference type="NCBI Taxonomy" id="360622"/>
    <lineage>
        <taxon>Eukaryota</taxon>
        <taxon>Viridiplantae</taxon>
        <taxon>Streptophyta</taxon>
        <taxon>Embryophyta</taxon>
        <taxon>Tracheophyta</taxon>
        <taxon>Spermatophyta</taxon>
        <taxon>Magnoliopsida</taxon>
        <taxon>eudicotyledons</taxon>
        <taxon>Gunneridae</taxon>
        <taxon>Pentapetalae</taxon>
        <taxon>asterids</taxon>
        <taxon>campanulids</taxon>
        <taxon>Apiales</taxon>
        <taxon>Apiaceae</taxon>
        <taxon>Apioideae</taxon>
        <taxon>apioid superclade</taxon>
        <taxon>Tordylieae</taxon>
        <taxon>Tordyliinae</taxon>
        <taxon>Heracleum</taxon>
    </lineage>
</organism>
<comment type="caution">
    <text evidence="3">The sequence shown here is derived from an EMBL/GenBank/DDBJ whole genome shotgun (WGS) entry which is preliminary data.</text>
</comment>
<sequence>MHGSSMDKPIICYQRRSKSTKSGICKPAESAAEEASDPRSEDQQLQKILSPCTRRKRMSMGEKNNVRLPDDILYNEILSRLPLKFILRCRRVCKSWNSRFSTSDFVNSHLTYQLKRKQEDDHDLIIIKCFALDEGISILSTTNEFPVRSVPCVCDTILGSINGLILMCSTRGRRFCLWNPAISQVKFFRMPPPRFHPTKDQCKHFVGGFCWDRVQNDYKVLMFCYDSETPSYDLTTPPPSQLCIYSFNSATWTRLRIPHHPMLTGPLRNPNLMVHPSTIVKGTPYWSYTECRTFPGKRRPLERTFFSLIVISEAKKSGRVDAEV</sequence>
<evidence type="ECO:0000256" key="1">
    <source>
        <dbReference type="SAM" id="MobiDB-lite"/>
    </source>
</evidence>
<evidence type="ECO:0000259" key="2">
    <source>
        <dbReference type="SMART" id="SM00256"/>
    </source>
</evidence>
<dbReference type="PANTHER" id="PTHR31672:SF13">
    <property type="entry name" value="F-BOX PROTEIN CPR30-LIKE"/>
    <property type="match status" value="1"/>
</dbReference>
<reference evidence="3" key="1">
    <citation type="submission" date="2023-02" db="EMBL/GenBank/DDBJ databases">
        <title>Genome of toxic invasive species Heracleum sosnowskyi carries increased number of genes despite the absence of recent whole-genome duplications.</title>
        <authorList>
            <person name="Schelkunov M."/>
            <person name="Shtratnikova V."/>
            <person name="Makarenko M."/>
            <person name="Klepikova A."/>
            <person name="Omelchenko D."/>
            <person name="Novikova G."/>
            <person name="Obukhova E."/>
            <person name="Bogdanov V."/>
            <person name="Penin A."/>
            <person name="Logacheva M."/>
        </authorList>
    </citation>
    <scope>NUCLEOTIDE SEQUENCE</scope>
    <source>
        <strain evidence="3">Hsosn_3</strain>
        <tissue evidence="3">Leaf</tissue>
    </source>
</reference>
<gene>
    <name evidence="3" type="ORF">POM88_049351</name>
</gene>
<feature type="region of interest" description="Disordered" evidence="1">
    <location>
        <begin position="1"/>
        <end position="45"/>
    </location>
</feature>
<evidence type="ECO:0000313" key="3">
    <source>
        <dbReference type="EMBL" id="KAK1356095.1"/>
    </source>
</evidence>
<feature type="domain" description="F-box" evidence="2">
    <location>
        <begin position="68"/>
        <end position="109"/>
    </location>
</feature>
<dbReference type="Pfam" id="PF07734">
    <property type="entry name" value="FBA_1"/>
    <property type="match status" value="1"/>
</dbReference>
<dbReference type="EMBL" id="JAUIZM010000011">
    <property type="protein sequence ID" value="KAK1356095.1"/>
    <property type="molecule type" value="Genomic_DNA"/>
</dbReference>
<dbReference type="NCBIfam" id="TIGR01640">
    <property type="entry name" value="F_box_assoc_1"/>
    <property type="match status" value="1"/>
</dbReference>